<accession>T1I7S6</accession>
<organism evidence="1 2">
    <name type="scientific">Rhodnius prolixus</name>
    <name type="common">Triatomid bug</name>
    <dbReference type="NCBI Taxonomy" id="13249"/>
    <lineage>
        <taxon>Eukaryota</taxon>
        <taxon>Metazoa</taxon>
        <taxon>Ecdysozoa</taxon>
        <taxon>Arthropoda</taxon>
        <taxon>Hexapoda</taxon>
        <taxon>Insecta</taxon>
        <taxon>Pterygota</taxon>
        <taxon>Neoptera</taxon>
        <taxon>Paraneoptera</taxon>
        <taxon>Hemiptera</taxon>
        <taxon>Heteroptera</taxon>
        <taxon>Panheteroptera</taxon>
        <taxon>Cimicomorpha</taxon>
        <taxon>Reduviidae</taxon>
        <taxon>Triatominae</taxon>
        <taxon>Rhodnius</taxon>
    </lineage>
</organism>
<reference evidence="1" key="1">
    <citation type="submission" date="2015-05" db="UniProtKB">
        <authorList>
            <consortium name="EnsemblMetazoa"/>
        </authorList>
    </citation>
    <scope>IDENTIFICATION</scope>
</reference>
<sequence length="202" mass="23296">MSHNIWQVKVESKQSLQLIKPALIGMCEEKEIAGLVKELACRLQTLPTQEPTCYPSFLDEKRPRFLPDPDKVPLITHASVYEIRPTNEMKAMKKGSSSPDVVYVRINSVHNPHASPPWYHPCDPRFQKEKARREIKEDIWPTPTINLCQMPAVDMTKIGKQNKELDCVCSEKSKDIKLCQWKEQPYMTAEEKDEKFLCSAVK</sequence>
<name>T1I7S6_RHOPR</name>
<dbReference type="EnsemblMetazoa" id="RPRC012348-RA">
    <property type="protein sequence ID" value="RPRC012348-PA"/>
    <property type="gene ID" value="RPRC012348"/>
</dbReference>
<keyword evidence="2" id="KW-1185">Reference proteome</keyword>
<evidence type="ECO:0000313" key="2">
    <source>
        <dbReference type="Proteomes" id="UP000015103"/>
    </source>
</evidence>
<dbReference type="AlphaFoldDB" id="T1I7S6"/>
<evidence type="ECO:0000313" key="1">
    <source>
        <dbReference type="EnsemblMetazoa" id="RPRC012348-PA"/>
    </source>
</evidence>
<dbReference type="VEuPathDB" id="VectorBase:RPRC012348"/>
<dbReference type="InParanoid" id="T1I7S6"/>
<dbReference type="EMBL" id="ACPB03005585">
    <property type="status" value="NOT_ANNOTATED_CDS"/>
    <property type="molecule type" value="Genomic_DNA"/>
</dbReference>
<proteinExistence type="predicted"/>
<dbReference type="HOGENOM" id="CLU_1356160_0_0_1"/>
<protein>
    <submittedName>
        <fullName evidence="1">Uncharacterized protein</fullName>
    </submittedName>
</protein>
<dbReference type="Proteomes" id="UP000015103">
    <property type="component" value="Unassembled WGS sequence"/>
</dbReference>